<dbReference type="EMBL" id="BMAU01021035">
    <property type="protein sequence ID" value="GFX87449.1"/>
    <property type="molecule type" value="Genomic_DNA"/>
</dbReference>
<name>A0A8X6UZC9_TRICX</name>
<proteinExistence type="predicted"/>
<reference evidence="1" key="1">
    <citation type="submission" date="2020-08" db="EMBL/GenBank/DDBJ databases">
        <title>Multicomponent nature underlies the extraordinary mechanical properties of spider dragline silk.</title>
        <authorList>
            <person name="Kono N."/>
            <person name="Nakamura H."/>
            <person name="Mori M."/>
            <person name="Yoshida Y."/>
            <person name="Ohtoshi R."/>
            <person name="Malay A.D."/>
            <person name="Moran D.A.P."/>
            <person name="Tomita M."/>
            <person name="Numata K."/>
            <person name="Arakawa K."/>
        </authorList>
    </citation>
    <scope>NUCLEOTIDE SEQUENCE</scope>
</reference>
<dbReference type="Proteomes" id="UP000887159">
    <property type="component" value="Unassembled WGS sequence"/>
</dbReference>
<comment type="caution">
    <text evidence="1">The sequence shown here is derived from an EMBL/GenBank/DDBJ whole genome shotgun (WGS) entry which is preliminary data.</text>
</comment>
<keyword evidence="2" id="KW-1185">Reference proteome</keyword>
<protein>
    <submittedName>
        <fullName evidence="1">Uncharacterized protein</fullName>
    </submittedName>
</protein>
<sequence>MTTSRYLLPDAVLGRGPQDIEAIRSKGAQHCDAASLGYVSLAPSKAEQASQDLHHCSTSALTLPQRQSLSNSVQSFHDAEMTSCWAAMQFFEYLWDADRGDTNGHLNVFPSSDSIFGIEHHS</sequence>
<gene>
    <name evidence="1" type="ORF">TNCV_1329841</name>
</gene>
<evidence type="ECO:0000313" key="2">
    <source>
        <dbReference type="Proteomes" id="UP000887159"/>
    </source>
</evidence>
<organism evidence="1 2">
    <name type="scientific">Trichonephila clavipes</name>
    <name type="common">Golden silk orbweaver</name>
    <name type="synonym">Nephila clavipes</name>
    <dbReference type="NCBI Taxonomy" id="2585209"/>
    <lineage>
        <taxon>Eukaryota</taxon>
        <taxon>Metazoa</taxon>
        <taxon>Ecdysozoa</taxon>
        <taxon>Arthropoda</taxon>
        <taxon>Chelicerata</taxon>
        <taxon>Arachnida</taxon>
        <taxon>Araneae</taxon>
        <taxon>Araneomorphae</taxon>
        <taxon>Entelegynae</taxon>
        <taxon>Araneoidea</taxon>
        <taxon>Nephilidae</taxon>
        <taxon>Trichonephila</taxon>
    </lineage>
</organism>
<dbReference type="AlphaFoldDB" id="A0A8X6UZC9"/>
<evidence type="ECO:0000313" key="1">
    <source>
        <dbReference type="EMBL" id="GFX87449.1"/>
    </source>
</evidence>
<accession>A0A8X6UZC9</accession>